<dbReference type="PRINTS" id="PR00463">
    <property type="entry name" value="EP450I"/>
</dbReference>
<evidence type="ECO:0000256" key="8">
    <source>
        <dbReference type="SAM" id="Phobius"/>
    </source>
</evidence>
<proteinExistence type="inferred from homology"/>
<accession>A0ABN8M738</accession>
<reference evidence="9 10" key="1">
    <citation type="submission" date="2022-05" db="EMBL/GenBank/DDBJ databases">
        <authorList>
            <consortium name="Genoscope - CEA"/>
            <person name="William W."/>
        </authorList>
    </citation>
    <scope>NUCLEOTIDE SEQUENCE [LARGE SCALE GENOMIC DNA]</scope>
</reference>
<keyword evidence="10" id="KW-1185">Reference proteome</keyword>
<evidence type="ECO:0000256" key="5">
    <source>
        <dbReference type="ARBA" id="ARBA00023004"/>
    </source>
</evidence>
<dbReference type="Proteomes" id="UP001159427">
    <property type="component" value="Unassembled WGS sequence"/>
</dbReference>
<keyword evidence="8" id="KW-0472">Membrane</keyword>
<protein>
    <recommendedName>
        <fullName evidence="11">Cytochrome P450</fullName>
    </recommendedName>
</protein>
<keyword evidence="5 7" id="KW-0408">Iron</keyword>
<organism evidence="9 10">
    <name type="scientific">Porites evermanni</name>
    <dbReference type="NCBI Taxonomy" id="104178"/>
    <lineage>
        <taxon>Eukaryota</taxon>
        <taxon>Metazoa</taxon>
        <taxon>Cnidaria</taxon>
        <taxon>Anthozoa</taxon>
        <taxon>Hexacorallia</taxon>
        <taxon>Scleractinia</taxon>
        <taxon>Fungiina</taxon>
        <taxon>Poritidae</taxon>
        <taxon>Porites</taxon>
    </lineage>
</organism>
<dbReference type="EMBL" id="CALNXI010000262">
    <property type="protein sequence ID" value="CAH3023463.1"/>
    <property type="molecule type" value="Genomic_DNA"/>
</dbReference>
<comment type="similarity">
    <text evidence="1 7">Belongs to the cytochrome P450 family.</text>
</comment>
<evidence type="ECO:0000256" key="3">
    <source>
        <dbReference type="ARBA" id="ARBA00022723"/>
    </source>
</evidence>
<evidence type="ECO:0000256" key="2">
    <source>
        <dbReference type="ARBA" id="ARBA00022617"/>
    </source>
</evidence>
<dbReference type="InterPro" id="IPR001128">
    <property type="entry name" value="Cyt_P450"/>
</dbReference>
<dbReference type="InterPro" id="IPR017972">
    <property type="entry name" value="Cyt_P450_CS"/>
</dbReference>
<keyword evidence="2 7" id="KW-0349">Heme</keyword>
<evidence type="ECO:0000313" key="9">
    <source>
        <dbReference type="EMBL" id="CAH3023463.1"/>
    </source>
</evidence>
<keyword evidence="8" id="KW-0812">Transmembrane</keyword>
<sequence length="520" mass="59045">MTMEAISLAINPWVLFTVTVAFLWCLLFRRQKPVNYPPGPWGLPIVGNLPHLGSSPHISLTKLSKVYGDVFSVRFGARDAVVLNSEKVVREALLQRHRQFSNRPLLFMMNVLGVQKFSIAFGEYCPIQVQRKRCALRAIHETNFSDLDHFNKIVQDVFKDFEKELFQKGTEIFQPSVLLKMAVSKIMFKFTFGEDPRDHLLSKELERIAVESTEFTESGAAGALVDFIPSLKPFLRKQIAIAEHSVEELINFVHKVYTTRKHLLTSDSCIALCIKKLLENLLKKYSGEPKMYSNTLNEQRYPLPQSKSCNISDEEMAKLISTDIFGAGLETVGNALCWAMGFIVNNQEIQQDLHRELDRTVGRHRLPNIQDKPNMPLLQATVLEVLRISSVLPIALPHETSEDATLGSYKIPKGTLVVVNLWAVNHDPRVFDNPHEFNPYRFLDGNGALCEKKSRLQMPFSIGSRRCLGSTLAKAEIFLLLACLLHKYQFSSPNGSNIDLKGRFGFTWSPNPFSIRIRIR</sequence>
<gene>
    <name evidence="9" type="ORF">PEVE_00019422</name>
</gene>
<dbReference type="InterPro" id="IPR002401">
    <property type="entry name" value="Cyt_P450_E_grp-I"/>
</dbReference>
<dbReference type="SUPFAM" id="SSF48264">
    <property type="entry name" value="Cytochrome P450"/>
    <property type="match status" value="1"/>
</dbReference>
<dbReference type="PANTHER" id="PTHR24289:SF1">
    <property type="entry name" value="STEROID 17-ALPHA-HYDROXYLASE_17,20 LYASE"/>
    <property type="match status" value="1"/>
</dbReference>
<name>A0ABN8M738_9CNID</name>
<keyword evidence="8" id="KW-1133">Transmembrane helix</keyword>
<keyword evidence="4 7" id="KW-0560">Oxidoreductase</keyword>
<dbReference type="Pfam" id="PF00067">
    <property type="entry name" value="p450"/>
    <property type="match status" value="1"/>
</dbReference>
<comment type="caution">
    <text evidence="9">The sequence shown here is derived from an EMBL/GenBank/DDBJ whole genome shotgun (WGS) entry which is preliminary data.</text>
</comment>
<keyword evidence="6 7" id="KW-0503">Monooxygenase</keyword>
<evidence type="ECO:0000256" key="7">
    <source>
        <dbReference type="RuleBase" id="RU000461"/>
    </source>
</evidence>
<dbReference type="InterPro" id="IPR036396">
    <property type="entry name" value="Cyt_P450_sf"/>
</dbReference>
<feature type="transmembrane region" description="Helical" evidence="8">
    <location>
        <begin position="6"/>
        <end position="28"/>
    </location>
</feature>
<dbReference type="PANTHER" id="PTHR24289">
    <property type="entry name" value="STEROID 17-ALPHA-HYDROXYLASE/17,20 LYASE"/>
    <property type="match status" value="1"/>
</dbReference>
<evidence type="ECO:0000256" key="1">
    <source>
        <dbReference type="ARBA" id="ARBA00010617"/>
    </source>
</evidence>
<evidence type="ECO:0000256" key="6">
    <source>
        <dbReference type="ARBA" id="ARBA00023033"/>
    </source>
</evidence>
<dbReference type="PRINTS" id="PR00385">
    <property type="entry name" value="P450"/>
</dbReference>
<evidence type="ECO:0000313" key="10">
    <source>
        <dbReference type="Proteomes" id="UP001159427"/>
    </source>
</evidence>
<evidence type="ECO:0008006" key="11">
    <source>
        <dbReference type="Google" id="ProtNLM"/>
    </source>
</evidence>
<keyword evidence="3 7" id="KW-0479">Metal-binding</keyword>
<dbReference type="Gene3D" id="1.10.630.10">
    <property type="entry name" value="Cytochrome P450"/>
    <property type="match status" value="1"/>
</dbReference>
<dbReference type="PROSITE" id="PS00086">
    <property type="entry name" value="CYTOCHROME_P450"/>
    <property type="match status" value="1"/>
</dbReference>
<evidence type="ECO:0000256" key="4">
    <source>
        <dbReference type="ARBA" id="ARBA00023002"/>
    </source>
</evidence>